<organismHost>
    <name type="scientific">Oophaga pumilio</name>
    <name type="common">strawberry poison frog</name>
    <dbReference type="NCBI Taxonomy" id="51950"/>
</organismHost>
<proteinExistence type="predicted"/>
<organismHost>
    <name type="scientific">Lithobates pipiens</name>
    <name type="common">Northern leopard frog</name>
    <name type="synonym">Rana pipiens</name>
    <dbReference type="NCBI Taxonomy" id="8404"/>
</organismHost>
<organismHost>
    <name type="scientific">Notophthalmus viridescens</name>
    <name type="common">Eastern newt</name>
    <name type="synonym">Triturus viridescens</name>
    <dbReference type="NCBI Taxonomy" id="8316"/>
</organismHost>
<evidence type="ECO:0000313" key="1">
    <source>
        <dbReference type="EMBL" id="API65229.1"/>
    </source>
</evidence>
<sequence>MSIGIAQCLNPERIRRIEGCKSSERVQTIDGAPHFLDNGLSLS</sequence>
<accession>A0A2U7M3Y0</accession>
<dbReference type="Proteomes" id="UP000319751">
    <property type="component" value="Genome"/>
</dbReference>
<reference evidence="1" key="1">
    <citation type="submission" date="2016-06" db="EMBL/GenBank/DDBJ databases">
        <title>Isolation of common midwife toad virus and a recombinant frog virus 3 strain from North American bullfrogs (Lithobates catesbeianus).</title>
        <authorList>
            <person name="Claytor S.C."/>
            <person name="Subramaniam K."/>
            <person name="Chinchar V.G."/>
            <person name="Gray M.J."/>
            <person name="Miller D.L."/>
            <person name="Salemi M."/>
            <person name="Wisely S.M."/>
            <person name="Waltzek T.B."/>
        </authorList>
    </citation>
    <scope>NUCLEOTIDE SEQUENCE [LARGE SCALE GENOMIC DNA]</scope>
    <source>
        <strain evidence="1">RC15021</strain>
    </source>
</reference>
<organismHost>
    <name type="scientific">Dryophytes versicolor</name>
    <name type="common">chameleon treefrog</name>
    <dbReference type="NCBI Taxonomy" id="30343"/>
</organismHost>
<protein>
    <submittedName>
        <fullName evidence="1">Uncharacterized protein</fullName>
    </submittedName>
</protein>
<organism evidence="1">
    <name type="scientific">Frog virus 3</name>
    <name type="common">FV-3</name>
    <dbReference type="NCBI Taxonomy" id="10493"/>
    <lineage>
        <taxon>Viruses</taxon>
        <taxon>Varidnaviria</taxon>
        <taxon>Bamfordvirae</taxon>
        <taxon>Nucleocytoviricota</taxon>
        <taxon>Megaviricetes</taxon>
        <taxon>Pimascovirales</taxon>
        <taxon>Pimascovirales incertae sedis</taxon>
        <taxon>Iridoviridae</taxon>
        <taxon>Alphairidovirinae</taxon>
        <taxon>Ranavirus</taxon>
        <taxon>Ranavirus rana1</taxon>
    </lineage>
</organism>
<name>A0A2U7M3Y0_FRG3V</name>
<gene>
    <name evidence="1" type="primary">ORF30</name>
    <name evidence="1" type="ORF">FV3_ORF30</name>
</gene>
<dbReference type="EMBL" id="KX397570">
    <property type="protein sequence ID" value="API65229.1"/>
    <property type="molecule type" value="Genomic_DNA"/>
</dbReference>
<organismHost>
    <name type="scientific">Lithobates sylvaticus</name>
    <name type="common">Wood frog</name>
    <name type="synonym">Rana sylvatica</name>
    <dbReference type="NCBI Taxonomy" id="45438"/>
</organismHost>